<keyword evidence="2" id="KW-1185">Reference proteome</keyword>
<evidence type="ECO:0000313" key="2">
    <source>
        <dbReference type="Proteomes" id="UP000523795"/>
    </source>
</evidence>
<protein>
    <recommendedName>
        <fullName evidence="3">Amidase</fullName>
    </recommendedName>
</protein>
<organism evidence="1 2">
    <name type="scientific">Arthrobacter deserti</name>
    <dbReference type="NCBI Taxonomy" id="1742687"/>
    <lineage>
        <taxon>Bacteria</taxon>
        <taxon>Bacillati</taxon>
        <taxon>Actinomycetota</taxon>
        <taxon>Actinomycetes</taxon>
        <taxon>Micrococcales</taxon>
        <taxon>Micrococcaceae</taxon>
        <taxon>Arthrobacter</taxon>
    </lineage>
</organism>
<gene>
    <name evidence="1" type="ORF">HER39_17350</name>
</gene>
<feature type="non-terminal residue" evidence="1">
    <location>
        <position position="1"/>
    </location>
</feature>
<name>A0ABX1JSL1_9MICC</name>
<dbReference type="EMBL" id="JAAZSR010000479">
    <property type="protein sequence ID" value="NKX52303.1"/>
    <property type="molecule type" value="Genomic_DNA"/>
</dbReference>
<sequence length="230" mass="23503">ADMDFLHRVLNNGGPAVPACPATVPAPAPVLSWTPTASFGIEPAMLEALRHAEQALASLGHPVLPLDFDDRGARLVDAHSVIMAYDAVRLRSAEAARRDRISPQLAALFEAGHAIGDAEYAAAHAVVAEELAWLHGELAGGAVLLAPGAQGPAPEGLTATGSPLMCRPWQALGLPVLVVPGLAEPGSGMPLGIQLACLPGREEHLFAVATGLERQLRSAAPSASAVSAAG</sequence>
<dbReference type="SUPFAM" id="SSF75304">
    <property type="entry name" value="Amidase signature (AS) enzymes"/>
    <property type="match status" value="1"/>
</dbReference>
<dbReference type="Gene3D" id="3.90.1300.10">
    <property type="entry name" value="Amidase signature (AS) domain"/>
    <property type="match status" value="1"/>
</dbReference>
<accession>A0ABX1JSL1</accession>
<evidence type="ECO:0008006" key="3">
    <source>
        <dbReference type="Google" id="ProtNLM"/>
    </source>
</evidence>
<proteinExistence type="predicted"/>
<evidence type="ECO:0000313" key="1">
    <source>
        <dbReference type="EMBL" id="NKX52303.1"/>
    </source>
</evidence>
<dbReference type="InterPro" id="IPR036928">
    <property type="entry name" value="AS_sf"/>
</dbReference>
<dbReference type="Proteomes" id="UP000523795">
    <property type="component" value="Unassembled WGS sequence"/>
</dbReference>
<comment type="caution">
    <text evidence="1">The sequence shown here is derived from an EMBL/GenBank/DDBJ whole genome shotgun (WGS) entry which is preliminary data.</text>
</comment>
<reference evidence="1 2" key="1">
    <citation type="submission" date="2020-04" db="EMBL/GenBank/DDBJ databases">
        <authorList>
            <person name="Liu S."/>
        </authorList>
    </citation>
    <scope>NUCLEOTIDE SEQUENCE [LARGE SCALE GENOMIC DNA]</scope>
    <source>
        <strain evidence="1 2">CGMCC 1.15091</strain>
    </source>
</reference>